<gene>
    <name evidence="1" type="ORF">GDO86_017858</name>
</gene>
<evidence type="ECO:0000313" key="1">
    <source>
        <dbReference type="EMBL" id="KAG8431638.1"/>
    </source>
</evidence>
<dbReference type="Proteomes" id="UP000812440">
    <property type="component" value="Unassembled WGS sequence"/>
</dbReference>
<proteinExistence type="predicted"/>
<dbReference type="AlphaFoldDB" id="A0A8T2ILD8"/>
<accession>A0A8T2ILD8</accession>
<name>A0A8T2ILD8_9PIPI</name>
<protein>
    <submittedName>
        <fullName evidence="1">Uncharacterized protein</fullName>
    </submittedName>
</protein>
<keyword evidence="2" id="KW-1185">Reference proteome</keyword>
<comment type="caution">
    <text evidence="1">The sequence shown here is derived from an EMBL/GenBank/DDBJ whole genome shotgun (WGS) entry which is preliminary data.</text>
</comment>
<evidence type="ECO:0000313" key="2">
    <source>
        <dbReference type="Proteomes" id="UP000812440"/>
    </source>
</evidence>
<sequence>MITKRPAQFQPNIIFLSVNSLLLFRIGRPLDPAGVKVANDSLVLFRVGRPLNPAGVNDSATLLCYTLSSSSQYENTNAHRDLEVNLLYVSKKILCTKIYIYNKHISTYLQILSLLGRAGI</sequence>
<organism evidence="1 2">
    <name type="scientific">Hymenochirus boettgeri</name>
    <name type="common">Congo dwarf clawed frog</name>
    <dbReference type="NCBI Taxonomy" id="247094"/>
    <lineage>
        <taxon>Eukaryota</taxon>
        <taxon>Metazoa</taxon>
        <taxon>Chordata</taxon>
        <taxon>Craniata</taxon>
        <taxon>Vertebrata</taxon>
        <taxon>Euteleostomi</taxon>
        <taxon>Amphibia</taxon>
        <taxon>Batrachia</taxon>
        <taxon>Anura</taxon>
        <taxon>Pipoidea</taxon>
        <taxon>Pipidae</taxon>
        <taxon>Pipinae</taxon>
        <taxon>Hymenochirus</taxon>
    </lineage>
</organism>
<dbReference type="EMBL" id="JAACNH010000109">
    <property type="protein sequence ID" value="KAG8431638.1"/>
    <property type="molecule type" value="Genomic_DNA"/>
</dbReference>
<reference evidence="1" key="1">
    <citation type="thesis" date="2020" institute="ProQuest LLC" country="789 East Eisenhower Parkway, Ann Arbor, MI, USA">
        <title>Comparative Genomics and Chromosome Evolution.</title>
        <authorList>
            <person name="Mudd A.B."/>
        </authorList>
    </citation>
    <scope>NUCLEOTIDE SEQUENCE</scope>
    <source>
        <strain evidence="1">Female2</strain>
        <tissue evidence="1">Blood</tissue>
    </source>
</reference>